<name>A0A382DL07_9ZZZZ</name>
<protein>
    <submittedName>
        <fullName evidence="1">Uncharacterized protein</fullName>
    </submittedName>
</protein>
<accession>A0A382DL07</accession>
<dbReference type="AlphaFoldDB" id="A0A382DL07"/>
<gene>
    <name evidence="1" type="ORF">METZ01_LOCUS192030</name>
</gene>
<proteinExistence type="predicted"/>
<organism evidence="1">
    <name type="scientific">marine metagenome</name>
    <dbReference type="NCBI Taxonomy" id="408172"/>
    <lineage>
        <taxon>unclassified sequences</taxon>
        <taxon>metagenomes</taxon>
        <taxon>ecological metagenomes</taxon>
    </lineage>
</organism>
<reference evidence="1" key="1">
    <citation type="submission" date="2018-05" db="EMBL/GenBank/DDBJ databases">
        <authorList>
            <person name="Lanie J.A."/>
            <person name="Ng W.-L."/>
            <person name="Kazmierczak K.M."/>
            <person name="Andrzejewski T.M."/>
            <person name="Davidsen T.M."/>
            <person name="Wayne K.J."/>
            <person name="Tettelin H."/>
            <person name="Glass J.I."/>
            <person name="Rusch D."/>
            <person name="Podicherti R."/>
            <person name="Tsui H.-C.T."/>
            <person name="Winkler M.E."/>
        </authorList>
    </citation>
    <scope>NUCLEOTIDE SEQUENCE</scope>
</reference>
<sequence>MDRLFHQAVVGQIPHTPVWYQQCIYKWINKLLDDK</sequence>
<dbReference type="EMBL" id="UINC01039956">
    <property type="protein sequence ID" value="SVB39176.1"/>
    <property type="molecule type" value="Genomic_DNA"/>
</dbReference>
<evidence type="ECO:0000313" key="1">
    <source>
        <dbReference type="EMBL" id="SVB39176.1"/>
    </source>
</evidence>